<dbReference type="SUPFAM" id="SSF56112">
    <property type="entry name" value="Protein kinase-like (PK-like)"/>
    <property type="match status" value="1"/>
</dbReference>
<dbReference type="InterPro" id="IPR001611">
    <property type="entry name" value="Leu-rich_rpt"/>
</dbReference>
<keyword evidence="8" id="KW-0472">Membrane</keyword>
<evidence type="ECO:0000313" key="13">
    <source>
        <dbReference type="Proteomes" id="UP000623129"/>
    </source>
</evidence>
<comment type="subcellular location">
    <subcellularLocation>
        <location evidence="1">Membrane</location>
        <topology evidence="1">Single-pass membrane protein</topology>
    </subcellularLocation>
</comment>
<dbReference type="InterPro" id="IPR055414">
    <property type="entry name" value="LRR_R13L4/SHOC2-like"/>
</dbReference>
<evidence type="ECO:0000256" key="7">
    <source>
        <dbReference type="ARBA" id="ARBA00022989"/>
    </source>
</evidence>
<sequence>MKTLDMSENHFTGNLPPEIGNFTHLEILQLFSNQFEGNIPPELGNSLSGNIPQEIGNLSRLYQLKLGRNKFTGQIPWSISKLSSLQLLALENNLLAGPIPSQLLELRHLTVLNLAVNSFSGKIPDPISNLKSLSFLDLHGNLLSGTIPGSMSELKELLTLDLSLNQLNGSIPRSVMDSMKNMQIIFNLSHNKLAGAIPQEIGGFVMVQEIDLSNNQFSGQIPESLKGCKNLYSLDLSSNQLSGDSIFPQRDLLAKLNLSNNNLSGEIPITIGELKHLMSLDLSKNEFSGGVPASLANLTSLKQLNVSFNQLVGPVPKGGIFEKLGLSSLEGNLALCGSKFYSTCSEKGGNFSKKGMVTLYTKHDIEIATNFFSKDNVVGSSNLSTVYKGRIENEETVVAIKKLNLEQFPTKSDKCFHTELSTLSRLRHKNLVKVIGYAWETGKIKALVLELMENGNFENLIYSDGANRAKWSSIYEVCISVANGLVYLHFGYDFPIVHCDLKPSNVLIDRDWEVHVSYFGTALMLGVHLSDVVSQSASSAFQGTIGYIAPEFAYMQNVATKVDVFSFGVLMMELFTKRSPTGTIENNLTLQQFVENSLSTGLERVLEIIDPALNIPSEIEAEKIVDVLHLALACTRFSADERPDMNEVLSSLIKLHKVTGD</sequence>
<evidence type="ECO:0000259" key="11">
    <source>
        <dbReference type="PROSITE" id="PS50011"/>
    </source>
</evidence>
<accession>A0A833QME0</accession>
<gene>
    <name evidence="12" type="ORF">FCM35_KLT08793</name>
</gene>
<dbReference type="Gene3D" id="1.10.510.10">
    <property type="entry name" value="Transferase(Phosphotransferase) domain 1"/>
    <property type="match status" value="1"/>
</dbReference>
<evidence type="ECO:0000256" key="5">
    <source>
        <dbReference type="ARBA" id="ARBA00022729"/>
    </source>
</evidence>
<dbReference type="AlphaFoldDB" id="A0A833QME0"/>
<dbReference type="Pfam" id="PF00560">
    <property type="entry name" value="LRR_1"/>
    <property type="match status" value="3"/>
</dbReference>
<keyword evidence="4" id="KW-0812">Transmembrane</keyword>
<dbReference type="InterPro" id="IPR032675">
    <property type="entry name" value="LRR_dom_sf"/>
</dbReference>
<dbReference type="PROSITE" id="PS50011">
    <property type="entry name" value="PROTEIN_KINASE_DOM"/>
    <property type="match status" value="1"/>
</dbReference>
<dbReference type="InterPro" id="IPR011009">
    <property type="entry name" value="Kinase-like_dom_sf"/>
</dbReference>
<dbReference type="PANTHER" id="PTHR48053:SF152">
    <property type="entry name" value="(WILD MALAYSIAN BANANA) HYPOTHETICAL PROTEIN"/>
    <property type="match status" value="1"/>
</dbReference>
<evidence type="ECO:0000256" key="1">
    <source>
        <dbReference type="ARBA" id="ARBA00004167"/>
    </source>
</evidence>
<dbReference type="Pfam" id="PF23598">
    <property type="entry name" value="LRR_14"/>
    <property type="match status" value="1"/>
</dbReference>
<evidence type="ECO:0000256" key="10">
    <source>
        <dbReference type="ARBA" id="ARBA00023180"/>
    </source>
</evidence>
<evidence type="ECO:0000256" key="4">
    <source>
        <dbReference type="ARBA" id="ARBA00022692"/>
    </source>
</evidence>
<dbReference type="InterPro" id="IPR000719">
    <property type="entry name" value="Prot_kinase_dom"/>
</dbReference>
<keyword evidence="3" id="KW-0433">Leucine-rich repeat</keyword>
<reference evidence="12" key="1">
    <citation type="submission" date="2020-01" db="EMBL/GenBank/DDBJ databases">
        <title>Genome sequence of Kobresia littledalei, the first chromosome-level genome in the family Cyperaceae.</title>
        <authorList>
            <person name="Qu G."/>
        </authorList>
    </citation>
    <scope>NUCLEOTIDE SEQUENCE</scope>
    <source>
        <strain evidence="12">C.B.Clarke</strain>
        <tissue evidence="12">Leaf</tissue>
    </source>
</reference>
<evidence type="ECO:0000313" key="12">
    <source>
        <dbReference type="EMBL" id="KAF3325713.1"/>
    </source>
</evidence>
<dbReference type="GO" id="GO:0016020">
    <property type="term" value="C:membrane"/>
    <property type="evidence" value="ECO:0007669"/>
    <property type="project" value="UniProtKB-SubCell"/>
</dbReference>
<keyword evidence="7" id="KW-1133">Transmembrane helix</keyword>
<keyword evidence="10" id="KW-0325">Glycoprotein</keyword>
<dbReference type="Gene3D" id="3.80.10.10">
    <property type="entry name" value="Ribonuclease Inhibitor"/>
    <property type="match status" value="2"/>
</dbReference>
<evidence type="ECO:0000256" key="2">
    <source>
        <dbReference type="ARBA" id="ARBA00022553"/>
    </source>
</evidence>
<dbReference type="Pfam" id="PF00069">
    <property type="entry name" value="Pkinase"/>
    <property type="match status" value="1"/>
</dbReference>
<evidence type="ECO:0000256" key="9">
    <source>
        <dbReference type="ARBA" id="ARBA00023170"/>
    </source>
</evidence>
<evidence type="ECO:0000256" key="3">
    <source>
        <dbReference type="ARBA" id="ARBA00022614"/>
    </source>
</evidence>
<keyword evidence="5" id="KW-0732">Signal</keyword>
<dbReference type="Proteomes" id="UP000623129">
    <property type="component" value="Unassembled WGS sequence"/>
</dbReference>
<keyword evidence="13" id="KW-1185">Reference proteome</keyword>
<dbReference type="EMBL" id="SWLB01000019">
    <property type="protein sequence ID" value="KAF3325713.1"/>
    <property type="molecule type" value="Genomic_DNA"/>
</dbReference>
<dbReference type="FunFam" id="3.80.10.10:FF:000095">
    <property type="entry name" value="LRR receptor-like serine/threonine-protein kinase GSO1"/>
    <property type="match status" value="1"/>
</dbReference>
<dbReference type="GO" id="GO:0005524">
    <property type="term" value="F:ATP binding"/>
    <property type="evidence" value="ECO:0007669"/>
    <property type="project" value="InterPro"/>
</dbReference>
<keyword evidence="2" id="KW-0597">Phosphoprotein</keyword>
<dbReference type="SMART" id="SM00220">
    <property type="entry name" value="S_TKc"/>
    <property type="match status" value="1"/>
</dbReference>
<dbReference type="PANTHER" id="PTHR48053">
    <property type="entry name" value="LEUCINE RICH REPEAT FAMILY PROTEIN, EXPRESSED"/>
    <property type="match status" value="1"/>
</dbReference>
<dbReference type="OrthoDB" id="676979at2759"/>
<evidence type="ECO:0000256" key="6">
    <source>
        <dbReference type="ARBA" id="ARBA00022737"/>
    </source>
</evidence>
<protein>
    <submittedName>
        <fullName evidence="12">LRR receptor-like serine/threonine-protein kinase FLS2</fullName>
    </submittedName>
</protein>
<name>A0A833QME0_9POAL</name>
<proteinExistence type="predicted"/>
<dbReference type="Pfam" id="PF13855">
    <property type="entry name" value="LRR_8"/>
    <property type="match status" value="1"/>
</dbReference>
<keyword evidence="9 12" id="KW-0675">Receptor</keyword>
<dbReference type="SUPFAM" id="SSF52047">
    <property type="entry name" value="RNI-like"/>
    <property type="match status" value="1"/>
</dbReference>
<dbReference type="InterPro" id="IPR008271">
    <property type="entry name" value="Ser/Thr_kinase_AS"/>
</dbReference>
<dbReference type="PROSITE" id="PS00108">
    <property type="entry name" value="PROTEIN_KINASE_ST"/>
    <property type="match status" value="1"/>
</dbReference>
<feature type="domain" description="Protein kinase" evidence="11">
    <location>
        <begin position="372"/>
        <end position="659"/>
    </location>
</feature>
<dbReference type="FunFam" id="3.80.10.10:FF:000722">
    <property type="entry name" value="Leucine-rich repeat receptor-like protein kinase"/>
    <property type="match status" value="1"/>
</dbReference>
<dbReference type="GO" id="GO:0004674">
    <property type="term" value="F:protein serine/threonine kinase activity"/>
    <property type="evidence" value="ECO:0007669"/>
    <property type="project" value="UniProtKB-EC"/>
</dbReference>
<organism evidence="12 13">
    <name type="scientific">Carex littledalei</name>
    <dbReference type="NCBI Taxonomy" id="544730"/>
    <lineage>
        <taxon>Eukaryota</taxon>
        <taxon>Viridiplantae</taxon>
        <taxon>Streptophyta</taxon>
        <taxon>Embryophyta</taxon>
        <taxon>Tracheophyta</taxon>
        <taxon>Spermatophyta</taxon>
        <taxon>Magnoliopsida</taxon>
        <taxon>Liliopsida</taxon>
        <taxon>Poales</taxon>
        <taxon>Cyperaceae</taxon>
        <taxon>Cyperoideae</taxon>
        <taxon>Cariceae</taxon>
        <taxon>Carex</taxon>
        <taxon>Carex subgen. Euthyceras</taxon>
    </lineage>
</organism>
<keyword evidence="12" id="KW-0418">Kinase</keyword>
<dbReference type="InterPro" id="IPR051716">
    <property type="entry name" value="Plant_RL_S/T_kinase"/>
</dbReference>
<keyword evidence="12" id="KW-0808">Transferase</keyword>
<evidence type="ECO:0000256" key="8">
    <source>
        <dbReference type="ARBA" id="ARBA00023136"/>
    </source>
</evidence>
<keyword evidence="6" id="KW-0677">Repeat</keyword>
<comment type="caution">
    <text evidence="12">The sequence shown here is derived from an EMBL/GenBank/DDBJ whole genome shotgun (WGS) entry which is preliminary data.</text>
</comment>
<dbReference type="Gene3D" id="3.30.200.20">
    <property type="entry name" value="Phosphorylase Kinase, domain 1"/>
    <property type="match status" value="1"/>
</dbReference>